<dbReference type="GO" id="GO:0004736">
    <property type="term" value="F:pyruvate carboxylase activity"/>
    <property type="evidence" value="ECO:0007669"/>
    <property type="project" value="TreeGrafter"/>
</dbReference>
<protein>
    <recommendedName>
        <fullName evidence="1">Pyruvate carboxyltransferase domain-containing protein</fullName>
    </recommendedName>
</protein>
<reference evidence="2" key="1">
    <citation type="submission" date="2016-09" db="EMBL/GenBank/DDBJ databases">
        <authorList>
            <person name="Capua I."/>
            <person name="De Benedictis P."/>
            <person name="Joannis T."/>
            <person name="Lombin L.H."/>
            <person name="Cattoli G."/>
        </authorList>
    </citation>
    <scope>NUCLEOTIDE SEQUENCE</scope>
    <source>
        <strain evidence="2">B9</strain>
    </source>
</reference>
<dbReference type="EMBL" id="FMSH01000426">
    <property type="protein sequence ID" value="SCU88188.1"/>
    <property type="molecule type" value="Genomic_DNA"/>
</dbReference>
<dbReference type="InterPro" id="IPR000891">
    <property type="entry name" value="PYR_CT"/>
</dbReference>
<evidence type="ECO:0000313" key="2">
    <source>
        <dbReference type="EMBL" id="SCU88188.1"/>
    </source>
</evidence>
<dbReference type="GO" id="GO:0005737">
    <property type="term" value="C:cytoplasm"/>
    <property type="evidence" value="ECO:0007669"/>
    <property type="project" value="TreeGrafter"/>
</dbReference>
<dbReference type="GO" id="GO:0006094">
    <property type="term" value="P:gluconeogenesis"/>
    <property type="evidence" value="ECO:0007669"/>
    <property type="project" value="TreeGrafter"/>
</dbReference>
<sequence>MLEDIKKLVAAETARTGKRRTIHLTDDTLRDGQQCLWATRMRTEHMLPIAERMDQAGFLSLQAIALVQFDASVLFLNQDPFERIRLLRERFTRTPLRAAIRSNLMRGFFPVADDITELFVERQIANGIRDIGIFDALMCSDNLAPSIATARRLGANVTLLLGYNIAPGYDDALYARKAHEAVERFGVQTVTLADAAGILTIDRVRTLMPAMKQAIGDKARLEFNTHCLTGLGPLLALEAAVHGADSILTAVDPMANGNSLPASQMIARNLREIGFDVVVNDGLLDEVGAYLGALAEREGHPVGVPAEYEPSHYITQYAGGAMSNLESQLKLAGISDKLPAVLEEIGRVRVELGSPIMVTPYPAIIGAQAVMNVINSERYKVVPDEVKKYVCGYFGALPLPVDANVKDKVIANGSKDVSLTPPVIEPVLPGLRKRYKNIGDDELLLRYMYGDEKVNGLAPTGTGDSYSVHHPVVDLVAGLAQRQSKAKVQVSGSDFSLSAN</sequence>
<accession>A0A1K0IMH6</accession>
<gene>
    <name evidence="2" type="ORF">CNECB9_4820018</name>
</gene>
<dbReference type="RefSeq" id="WP_340528361.1">
    <property type="nucleotide sequence ID" value="NZ_FMSH01000426.1"/>
</dbReference>
<evidence type="ECO:0000259" key="1">
    <source>
        <dbReference type="PROSITE" id="PS50991"/>
    </source>
</evidence>
<dbReference type="InterPro" id="IPR055268">
    <property type="entry name" value="PCB-like"/>
</dbReference>
<dbReference type="Pfam" id="PF02436">
    <property type="entry name" value="PYC_OADA"/>
    <property type="match status" value="1"/>
</dbReference>
<dbReference type="PROSITE" id="PS50991">
    <property type="entry name" value="PYR_CT"/>
    <property type="match status" value="1"/>
</dbReference>
<proteinExistence type="predicted"/>
<dbReference type="AlphaFoldDB" id="A0A1K0IMH6"/>
<dbReference type="PANTHER" id="PTHR43778">
    <property type="entry name" value="PYRUVATE CARBOXYLASE"/>
    <property type="match status" value="1"/>
</dbReference>
<feature type="domain" description="Pyruvate carboxyltransferase" evidence="1">
    <location>
        <begin position="22"/>
        <end position="285"/>
    </location>
</feature>
<dbReference type="Gene3D" id="3.20.20.70">
    <property type="entry name" value="Aldolase class I"/>
    <property type="match status" value="1"/>
</dbReference>
<dbReference type="SUPFAM" id="SSF89000">
    <property type="entry name" value="post-HMGL domain-like"/>
    <property type="match status" value="1"/>
</dbReference>
<dbReference type="InterPro" id="IPR013785">
    <property type="entry name" value="Aldolase_TIM"/>
</dbReference>
<dbReference type="InterPro" id="IPR003379">
    <property type="entry name" value="Carboxylase_cons_dom"/>
</dbReference>
<organism evidence="2">
    <name type="scientific">Cupriavidus necator</name>
    <name type="common">Alcaligenes eutrophus</name>
    <name type="synonym">Ralstonia eutropha</name>
    <dbReference type="NCBI Taxonomy" id="106590"/>
    <lineage>
        <taxon>Bacteria</taxon>
        <taxon>Pseudomonadati</taxon>
        <taxon>Pseudomonadota</taxon>
        <taxon>Betaproteobacteria</taxon>
        <taxon>Burkholderiales</taxon>
        <taxon>Burkholderiaceae</taxon>
        <taxon>Cupriavidus</taxon>
    </lineage>
</organism>
<dbReference type="SUPFAM" id="SSF51569">
    <property type="entry name" value="Aldolase"/>
    <property type="match status" value="1"/>
</dbReference>
<name>A0A1K0IMH6_CUPNE</name>
<dbReference type="PANTHER" id="PTHR43778:SF2">
    <property type="entry name" value="PYRUVATE CARBOXYLASE, MITOCHONDRIAL"/>
    <property type="match status" value="1"/>
</dbReference>